<keyword evidence="2 12" id="KW-0639">Primosome</keyword>
<evidence type="ECO:0000256" key="5">
    <source>
        <dbReference type="ARBA" id="ARBA00022705"/>
    </source>
</evidence>
<comment type="subunit">
    <text evidence="12">Monomer. Interacts with DnaB.</text>
</comment>
<feature type="region of interest" description="Disordered" evidence="13">
    <location>
        <begin position="421"/>
        <end position="453"/>
    </location>
</feature>
<evidence type="ECO:0000256" key="3">
    <source>
        <dbReference type="ARBA" id="ARBA00022679"/>
    </source>
</evidence>
<keyword evidence="6" id="KW-0479">Metal-binding</keyword>
<dbReference type="Pfam" id="PF01807">
    <property type="entry name" value="Zn_ribbon_DnaG"/>
    <property type="match status" value="1"/>
</dbReference>
<keyword evidence="10 12" id="KW-0238">DNA-binding</keyword>
<dbReference type="InterPro" id="IPR037068">
    <property type="entry name" value="DNA_primase_core_N_sf"/>
</dbReference>
<dbReference type="PANTHER" id="PTHR30313">
    <property type="entry name" value="DNA PRIMASE"/>
    <property type="match status" value="1"/>
</dbReference>
<keyword evidence="1 12" id="KW-0240">DNA-directed RNA polymerase</keyword>
<keyword evidence="9" id="KW-0460">Magnesium</keyword>
<dbReference type="Gene3D" id="3.90.980.10">
    <property type="entry name" value="DNA primase, catalytic core, N-terminal domain"/>
    <property type="match status" value="1"/>
</dbReference>
<dbReference type="InterPro" id="IPR006295">
    <property type="entry name" value="DNA_primase_DnaG"/>
</dbReference>
<dbReference type="EC" id="2.7.7.101" evidence="12"/>
<feature type="domain" description="Toprim" evidence="14">
    <location>
        <begin position="255"/>
        <end position="336"/>
    </location>
</feature>
<keyword evidence="11 12" id="KW-0804">Transcription</keyword>
<dbReference type="Pfam" id="PF08275">
    <property type="entry name" value="DNAG_N"/>
    <property type="match status" value="1"/>
</dbReference>
<evidence type="ECO:0000256" key="1">
    <source>
        <dbReference type="ARBA" id="ARBA00022478"/>
    </source>
</evidence>
<dbReference type="PANTHER" id="PTHR30313:SF2">
    <property type="entry name" value="DNA PRIMASE"/>
    <property type="match status" value="1"/>
</dbReference>
<dbReference type="SUPFAM" id="SSF57783">
    <property type="entry name" value="Zinc beta-ribbon"/>
    <property type="match status" value="1"/>
</dbReference>
<dbReference type="Pfam" id="PF13155">
    <property type="entry name" value="Toprim_2"/>
    <property type="match status" value="1"/>
</dbReference>
<organism evidence="15 16">
    <name type="scientific">Allohahella marinimesophila</name>
    <dbReference type="NCBI Taxonomy" id="1054972"/>
    <lineage>
        <taxon>Bacteria</taxon>
        <taxon>Pseudomonadati</taxon>
        <taxon>Pseudomonadota</taxon>
        <taxon>Gammaproteobacteria</taxon>
        <taxon>Oceanospirillales</taxon>
        <taxon>Hahellaceae</taxon>
        <taxon>Allohahella</taxon>
    </lineage>
</organism>
<reference evidence="16" key="1">
    <citation type="journal article" date="2019" name="Int. J. Syst. Evol. Microbiol.">
        <title>The Global Catalogue of Microorganisms (GCM) 10K type strain sequencing project: providing services to taxonomists for standard genome sequencing and annotation.</title>
        <authorList>
            <consortium name="The Broad Institute Genomics Platform"/>
            <consortium name="The Broad Institute Genome Sequencing Center for Infectious Disease"/>
            <person name="Wu L."/>
            <person name="Ma J."/>
        </authorList>
    </citation>
    <scope>NUCLEOTIDE SEQUENCE [LARGE SCALE GENOMIC DNA]</scope>
    <source>
        <strain evidence="16">JCM 17555</strain>
    </source>
</reference>
<dbReference type="SUPFAM" id="SSF56731">
    <property type="entry name" value="DNA primase core"/>
    <property type="match status" value="1"/>
</dbReference>
<comment type="caution">
    <text evidence="12">Lacks conserved residue(s) required for the propagation of feature annotation.</text>
</comment>
<evidence type="ECO:0000256" key="11">
    <source>
        <dbReference type="ARBA" id="ARBA00023163"/>
    </source>
</evidence>
<keyword evidence="4 12" id="KW-0548">Nucleotidyltransferase</keyword>
<keyword evidence="8" id="KW-0862">Zinc</keyword>
<protein>
    <recommendedName>
        <fullName evidence="12">DNA primase</fullName>
        <ecNumber evidence="12">2.7.7.101</ecNumber>
    </recommendedName>
</protein>
<dbReference type="SMART" id="SM00400">
    <property type="entry name" value="ZnF_CHCC"/>
    <property type="match status" value="1"/>
</dbReference>
<dbReference type="InterPro" id="IPR036977">
    <property type="entry name" value="DNA_primase_Znf_CHC2"/>
</dbReference>
<dbReference type="PROSITE" id="PS50880">
    <property type="entry name" value="TOPRIM"/>
    <property type="match status" value="1"/>
</dbReference>
<keyword evidence="16" id="KW-1185">Reference proteome</keyword>
<evidence type="ECO:0000313" key="16">
    <source>
        <dbReference type="Proteomes" id="UP001501337"/>
    </source>
</evidence>
<evidence type="ECO:0000313" key="15">
    <source>
        <dbReference type="EMBL" id="GAA3960166.1"/>
    </source>
</evidence>
<name>A0ABP7P5N7_9GAMM</name>
<accession>A0ABP7P5N7</accession>
<dbReference type="EMBL" id="BAABBO010000009">
    <property type="protein sequence ID" value="GAA3960166.1"/>
    <property type="molecule type" value="Genomic_DNA"/>
</dbReference>
<evidence type="ECO:0000256" key="10">
    <source>
        <dbReference type="ARBA" id="ARBA00023125"/>
    </source>
</evidence>
<sequence>MAGRIPDAFIDEINRRADLVGIVRDRVDLKKAGGSWTGRCPFHDEKTPSFHVYETGDFPHYHCYGCEAHGNTLSFLTSIDNLDFVSAVENLAGRLGLEVPREQQDRERYDELKSSYSAASLATELYQAELQRGASLATNYLQERGVDQRMQALYGIGYAPSAGKLLAQASATEKLRPALHSLGLLRGDTNAAYDQFRNRLIFPIRDHRGRTIGFGGRTLGDDKAKYINSVESELFKKSQVVYGLWESKQHFGKVERLVVVEGYLDVIALTQHGIPGAVATMGTATNEDSLQRLLTLSEEVVFCFDGDNAGVSAAKKAMEKILPLLHDGQRVAFMLLPEGEDPDTHVRRIGGEAMAEALDEALPLSLFLFRVLGQNLDLSLAESKSLLYKRGTEMLNLINRQTAPTLHNSLREDLWKATRDQHGYQGAGGKSAYKGRGNGGGGNSGHGGGGYDRFKRRPQAPTLSFSQLMEGSRTNRATPMARSLVSCLLQDPACAARAGTMADFDVEEAAERDALGFAQWLRDMEIGSTADLLYALGCNPDLAERLHYLFDLPALDTGSSLPEGSMLEQQLQDTLAQMKRSYTRSTLLRVEQAMRLDPADAELKAQYKRLIAEL</sequence>
<dbReference type="HAMAP" id="MF_00974">
    <property type="entry name" value="DNA_primase_DnaG"/>
    <property type="match status" value="1"/>
</dbReference>
<evidence type="ECO:0000256" key="13">
    <source>
        <dbReference type="SAM" id="MobiDB-lite"/>
    </source>
</evidence>
<evidence type="ECO:0000256" key="8">
    <source>
        <dbReference type="ARBA" id="ARBA00022833"/>
    </source>
</evidence>
<comment type="similarity">
    <text evidence="12">Belongs to the DnaG primase family.</text>
</comment>
<comment type="function">
    <text evidence="12">RNA polymerase that catalyzes the synthesis of short RNA molecules used as primers for DNA polymerase during DNA replication.</text>
</comment>
<evidence type="ECO:0000256" key="12">
    <source>
        <dbReference type="HAMAP-Rule" id="MF_00974"/>
    </source>
</evidence>
<dbReference type="InterPro" id="IPR034151">
    <property type="entry name" value="TOPRIM_DnaG_bac"/>
</dbReference>
<dbReference type="CDD" id="cd03364">
    <property type="entry name" value="TOPRIM_DnaG_primases"/>
    <property type="match status" value="1"/>
</dbReference>
<dbReference type="InterPro" id="IPR002694">
    <property type="entry name" value="Znf_CHC2"/>
</dbReference>
<evidence type="ECO:0000256" key="4">
    <source>
        <dbReference type="ARBA" id="ARBA00022695"/>
    </source>
</evidence>
<feature type="compositionally biased region" description="Gly residues" evidence="13">
    <location>
        <begin position="436"/>
        <end position="451"/>
    </location>
</feature>
<keyword evidence="5 12" id="KW-0235">DNA replication</keyword>
<dbReference type="RefSeq" id="WP_344805465.1">
    <property type="nucleotide sequence ID" value="NZ_BAABBO010000009.1"/>
</dbReference>
<keyword evidence="3 12" id="KW-0808">Transferase</keyword>
<evidence type="ECO:0000259" key="14">
    <source>
        <dbReference type="PROSITE" id="PS50880"/>
    </source>
</evidence>
<comment type="catalytic activity">
    <reaction evidence="12">
        <text>ssDNA + n NTP = ssDNA/pppN(pN)n-1 hybrid + (n-1) diphosphate.</text>
        <dbReference type="EC" id="2.7.7.101"/>
    </reaction>
</comment>
<dbReference type="InterPro" id="IPR030846">
    <property type="entry name" value="DnaG_bac"/>
</dbReference>
<evidence type="ECO:0000256" key="2">
    <source>
        <dbReference type="ARBA" id="ARBA00022515"/>
    </source>
</evidence>
<dbReference type="SMART" id="SM00493">
    <property type="entry name" value="TOPRIM"/>
    <property type="match status" value="1"/>
</dbReference>
<dbReference type="NCBIfam" id="TIGR01391">
    <property type="entry name" value="dnaG"/>
    <property type="match status" value="1"/>
</dbReference>
<gene>
    <name evidence="12" type="primary">dnaG</name>
    <name evidence="15" type="ORF">GCM10022278_17900</name>
</gene>
<dbReference type="InterPro" id="IPR006171">
    <property type="entry name" value="TOPRIM_dom"/>
</dbReference>
<evidence type="ECO:0000256" key="7">
    <source>
        <dbReference type="ARBA" id="ARBA00022771"/>
    </source>
</evidence>
<dbReference type="Gene3D" id="3.40.1360.10">
    <property type="match status" value="1"/>
</dbReference>
<evidence type="ECO:0000256" key="6">
    <source>
        <dbReference type="ARBA" id="ARBA00022723"/>
    </source>
</evidence>
<evidence type="ECO:0000256" key="9">
    <source>
        <dbReference type="ARBA" id="ARBA00022842"/>
    </source>
</evidence>
<dbReference type="Proteomes" id="UP001501337">
    <property type="component" value="Unassembled WGS sequence"/>
</dbReference>
<dbReference type="InterPro" id="IPR013264">
    <property type="entry name" value="DNAG_N"/>
</dbReference>
<proteinExistence type="inferred from homology"/>
<comment type="caution">
    <text evidence="15">The sequence shown here is derived from an EMBL/GenBank/DDBJ whole genome shotgun (WGS) entry which is preliminary data.</text>
</comment>
<dbReference type="InterPro" id="IPR050219">
    <property type="entry name" value="DnaG_primase"/>
</dbReference>
<keyword evidence="7" id="KW-0863">Zinc-finger</keyword>
<dbReference type="Gene3D" id="3.90.580.10">
    <property type="entry name" value="Zinc finger, CHC2-type domain"/>
    <property type="match status" value="1"/>
</dbReference>